<gene>
    <name evidence="1" type="ORF">DPEC_G00332780</name>
</gene>
<comment type="caution">
    <text evidence="1">The sequence shown here is derived from an EMBL/GenBank/DDBJ whole genome shotgun (WGS) entry which is preliminary data.</text>
</comment>
<dbReference type="Proteomes" id="UP001157502">
    <property type="component" value="Chromosome 33"/>
</dbReference>
<name>A0ACC2F6B3_DALPE</name>
<sequence>MGHRRVGGGEKCGKEDPAHGNERCVWRQRWREREAGGREEGEGPERRSLSGEAWTALDKVLNGVMRMVSNRQFENAPLIPLHCLGFGCHLLSPRRPLSEKMCEGISTELDVYWMT</sequence>
<evidence type="ECO:0000313" key="2">
    <source>
        <dbReference type="Proteomes" id="UP001157502"/>
    </source>
</evidence>
<dbReference type="EMBL" id="CM055760">
    <property type="protein sequence ID" value="KAJ7986859.1"/>
    <property type="molecule type" value="Genomic_DNA"/>
</dbReference>
<accession>A0ACC2F6B3</accession>
<proteinExistence type="predicted"/>
<reference evidence="1" key="1">
    <citation type="submission" date="2021-05" db="EMBL/GenBank/DDBJ databases">
        <authorList>
            <person name="Pan Q."/>
            <person name="Jouanno E."/>
            <person name="Zahm M."/>
            <person name="Klopp C."/>
            <person name="Cabau C."/>
            <person name="Louis A."/>
            <person name="Berthelot C."/>
            <person name="Parey E."/>
            <person name="Roest Crollius H."/>
            <person name="Montfort J."/>
            <person name="Robinson-Rechavi M."/>
            <person name="Bouchez O."/>
            <person name="Lampietro C."/>
            <person name="Lopez Roques C."/>
            <person name="Donnadieu C."/>
            <person name="Postlethwait J."/>
            <person name="Bobe J."/>
            <person name="Dillon D."/>
            <person name="Chandos A."/>
            <person name="von Hippel F."/>
            <person name="Guiguen Y."/>
        </authorList>
    </citation>
    <scope>NUCLEOTIDE SEQUENCE</scope>
    <source>
        <strain evidence="1">YG-Jan2019</strain>
    </source>
</reference>
<organism evidence="1 2">
    <name type="scientific">Dallia pectoralis</name>
    <name type="common">Alaska blackfish</name>
    <dbReference type="NCBI Taxonomy" id="75939"/>
    <lineage>
        <taxon>Eukaryota</taxon>
        <taxon>Metazoa</taxon>
        <taxon>Chordata</taxon>
        <taxon>Craniata</taxon>
        <taxon>Vertebrata</taxon>
        <taxon>Euteleostomi</taxon>
        <taxon>Actinopterygii</taxon>
        <taxon>Neopterygii</taxon>
        <taxon>Teleostei</taxon>
        <taxon>Protacanthopterygii</taxon>
        <taxon>Esociformes</taxon>
        <taxon>Umbridae</taxon>
        <taxon>Dallia</taxon>
    </lineage>
</organism>
<evidence type="ECO:0000313" key="1">
    <source>
        <dbReference type="EMBL" id="KAJ7986859.1"/>
    </source>
</evidence>
<keyword evidence="2" id="KW-1185">Reference proteome</keyword>
<protein>
    <submittedName>
        <fullName evidence="1">Uncharacterized protein</fullName>
    </submittedName>
</protein>